<organism evidence="3 4">
    <name type="scientific">Morganella morganii</name>
    <name type="common">Proteus morganii</name>
    <dbReference type="NCBI Taxonomy" id="582"/>
    <lineage>
        <taxon>Bacteria</taxon>
        <taxon>Pseudomonadati</taxon>
        <taxon>Pseudomonadota</taxon>
        <taxon>Gammaproteobacteria</taxon>
        <taxon>Enterobacterales</taxon>
        <taxon>Morganellaceae</taxon>
        <taxon>Morganella</taxon>
    </lineage>
</organism>
<evidence type="ECO:0000256" key="1">
    <source>
        <dbReference type="SAM" id="Phobius"/>
    </source>
</evidence>
<gene>
    <name evidence="3" type="ORF">UA45_12800</name>
</gene>
<reference evidence="3 4" key="1">
    <citation type="submission" date="2015-02" db="EMBL/GenBank/DDBJ databases">
        <title>Whole genome shotgun sequencing of cultured foodborne pathogen.</title>
        <authorList>
            <person name="Timme R."/>
            <person name="Allard M.W."/>
            <person name="Strain E."/>
            <person name="Evans P.S."/>
            <person name="Brown E."/>
        </authorList>
    </citation>
    <scope>NUCLEOTIDE SEQUENCE [LARGE SCALE GENOMIC DNA]</scope>
    <source>
        <strain evidence="3 4">GCSL-TSO-24</strain>
    </source>
</reference>
<evidence type="ECO:0000259" key="2">
    <source>
        <dbReference type="Pfam" id="PF24295"/>
    </source>
</evidence>
<dbReference type="NCBIfam" id="NF045617">
    <property type="entry name" value="mostly_LP"/>
    <property type="match status" value="1"/>
</dbReference>
<keyword evidence="1" id="KW-1133">Transmembrane helix</keyword>
<evidence type="ECO:0000313" key="3">
    <source>
        <dbReference type="EMBL" id="KJF77420.1"/>
    </source>
</evidence>
<comment type="caution">
    <text evidence="3">The sequence shown here is derived from an EMBL/GenBank/DDBJ whole genome shotgun (WGS) entry which is preliminary data.</text>
</comment>
<feature type="domain" description="DUF7480" evidence="2">
    <location>
        <begin position="39"/>
        <end position="139"/>
    </location>
</feature>
<keyword evidence="1" id="KW-0812">Transmembrane</keyword>
<name>A0A0D8L6B0_MORMO</name>
<dbReference type="Proteomes" id="UP000032582">
    <property type="component" value="Unassembled WGS sequence"/>
</dbReference>
<evidence type="ECO:0000313" key="4">
    <source>
        <dbReference type="Proteomes" id="UP000032582"/>
    </source>
</evidence>
<protein>
    <recommendedName>
        <fullName evidence="2">DUF7480 domain-containing protein</fullName>
    </recommendedName>
</protein>
<proteinExistence type="predicted"/>
<dbReference type="AlphaFoldDB" id="A0A0D8L6B0"/>
<feature type="transmembrane region" description="Helical" evidence="1">
    <location>
        <begin position="15"/>
        <end position="32"/>
    </location>
</feature>
<dbReference type="InterPro" id="IPR054657">
    <property type="entry name" value="T6SS_periplasmic_put"/>
</dbReference>
<keyword evidence="1" id="KW-0472">Membrane</keyword>
<dbReference type="Pfam" id="PF24295">
    <property type="entry name" value="DUF7480"/>
    <property type="match status" value="1"/>
</dbReference>
<dbReference type="InterPro" id="IPR055903">
    <property type="entry name" value="DUF7480"/>
</dbReference>
<accession>A0A0D8L6B0</accession>
<sequence length="149" mass="17364">MNNKYVFPGNNRRNYRPLLITVILLLISGCVYKPEGPYLPANVVVVSNHVCLLIRPEGDERIIRMDINEIGSENKRLLTHTFTPEQAAVSRERCISVQNYPFRSGYFYTVLITLESNVQRRLNIHPGTRNFEVRFRLTNYFGQLRATEF</sequence>
<dbReference type="PROSITE" id="PS51257">
    <property type="entry name" value="PROKAR_LIPOPROTEIN"/>
    <property type="match status" value="1"/>
</dbReference>
<dbReference type="EMBL" id="JZSH01000147">
    <property type="protein sequence ID" value="KJF77420.1"/>
    <property type="molecule type" value="Genomic_DNA"/>
</dbReference>
<dbReference type="PATRIC" id="fig|582.24.peg.4029"/>